<organism evidence="3">
    <name type="scientific">Gongylonema pulchrum</name>
    <dbReference type="NCBI Taxonomy" id="637853"/>
    <lineage>
        <taxon>Eukaryota</taxon>
        <taxon>Metazoa</taxon>
        <taxon>Ecdysozoa</taxon>
        <taxon>Nematoda</taxon>
        <taxon>Chromadorea</taxon>
        <taxon>Rhabditida</taxon>
        <taxon>Spirurina</taxon>
        <taxon>Spiruromorpha</taxon>
        <taxon>Spiruroidea</taxon>
        <taxon>Gongylonematidae</taxon>
        <taxon>Gongylonema</taxon>
    </lineage>
</organism>
<proteinExistence type="predicted"/>
<reference evidence="3" key="1">
    <citation type="submission" date="2016-06" db="UniProtKB">
        <authorList>
            <consortium name="WormBaseParasite"/>
        </authorList>
    </citation>
    <scope>IDENTIFICATION</scope>
</reference>
<gene>
    <name evidence="1" type="ORF">GPUH_LOCUS24466</name>
</gene>
<sequence length="74" mass="8405">MEHLEKEMARKPFYTLLENPSAQKKLISGEKKDNDNNSLNFNGLATAHGDRNSNYEKRNAFRHLALNGARGFGK</sequence>
<name>A0A183EU25_9BILA</name>
<reference evidence="1 2" key="2">
    <citation type="submission" date="2018-11" db="EMBL/GenBank/DDBJ databases">
        <authorList>
            <consortium name="Pathogen Informatics"/>
        </authorList>
    </citation>
    <scope>NUCLEOTIDE SEQUENCE [LARGE SCALE GENOMIC DNA]</scope>
</reference>
<evidence type="ECO:0000313" key="1">
    <source>
        <dbReference type="EMBL" id="VDN42874.1"/>
    </source>
</evidence>
<dbReference type="AlphaFoldDB" id="A0A183EU25"/>
<keyword evidence="2" id="KW-1185">Reference proteome</keyword>
<protein>
    <submittedName>
        <fullName evidence="1 3">Uncharacterized protein</fullName>
    </submittedName>
</protein>
<dbReference type="OrthoDB" id="10377403at2759"/>
<evidence type="ECO:0000313" key="3">
    <source>
        <dbReference type="WBParaSite" id="GPUH_0002449601-mRNA-1"/>
    </source>
</evidence>
<dbReference type="Proteomes" id="UP000271098">
    <property type="component" value="Unassembled WGS sequence"/>
</dbReference>
<dbReference type="EMBL" id="UYRT01101226">
    <property type="protein sequence ID" value="VDN42874.1"/>
    <property type="molecule type" value="Genomic_DNA"/>
</dbReference>
<accession>A0A183EU25</accession>
<evidence type="ECO:0000313" key="2">
    <source>
        <dbReference type="Proteomes" id="UP000271098"/>
    </source>
</evidence>
<dbReference type="WBParaSite" id="GPUH_0002449601-mRNA-1">
    <property type="protein sequence ID" value="GPUH_0002449601-mRNA-1"/>
    <property type="gene ID" value="GPUH_0002449601"/>
</dbReference>